<dbReference type="EMBL" id="AWQS01000275">
    <property type="protein sequence ID" value="EWT04300.1"/>
    <property type="molecule type" value="Genomic_DNA"/>
</dbReference>
<keyword evidence="3" id="KW-1185">Reference proteome</keyword>
<evidence type="ECO:0000313" key="3">
    <source>
        <dbReference type="Proteomes" id="UP000019494"/>
    </source>
</evidence>
<feature type="region of interest" description="Disordered" evidence="1">
    <location>
        <begin position="177"/>
        <end position="201"/>
    </location>
</feature>
<evidence type="ECO:0000313" key="2">
    <source>
        <dbReference type="EMBL" id="EWT04300.1"/>
    </source>
</evidence>
<dbReference type="RefSeq" id="WP_034721177.1">
    <property type="nucleotide sequence ID" value="NZ_AWQS01000275.1"/>
</dbReference>
<sequence>MILHLRAAVQQLYAASLGEFMSVRSSLVAEAKQAGERELAKQVGALRKPTVAAWALNHFVREHPDELDAFHDFAELLREAQRTLDADQLRLLSRERARRVDAVARKVESAARTAGQPISDAVGDEVRQTLTAFIADEGAEESVMTGALVKPLQYSGLGDVDIEGVAAVAPRHLKVIPGGAADEPSPEQTDAEDEAARAAEEERRRAALAAERARLERAVERAGKARRDAEHRVEVQQARVDEAREGVADLERQLATARERLAKATDELDEVSGIRDEKAEAEAGARRALEAHPED</sequence>
<dbReference type="AlphaFoldDB" id="W9GDZ2"/>
<feature type="region of interest" description="Disordered" evidence="1">
    <location>
        <begin position="272"/>
        <end position="295"/>
    </location>
</feature>
<gene>
    <name evidence="2" type="ORF">N864_14615</name>
</gene>
<evidence type="ECO:0000256" key="1">
    <source>
        <dbReference type="SAM" id="MobiDB-lite"/>
    </source>
</evidence>
<comment type="caution">
    <text evidence="2">The sequence shown here is derived from an EMBL/GenBank/DDBJ whole genome shotgun (WGS) entry which is preliminary data.</text>
</comment>
<accession>W9GDZ2</accession>
<reference evidence="3" key="1">
    <citation type="submission" date="2013-08" db="EMBL/GenBank/DDBJ databases">
        <title>Intrasporangium oryzae NRRL B-24470.</title>
        <authorList>
            <person name="Liu H."/>
            <person name="Wang G."/>
        </authorList>
    </citation>
    <scope>NUCLEOTIDE SEQUENCE [LARGE SCALE GENOMIC DNA]</scope>
    <source>
        <strain evidence="3">Q5-1</strain>
    </source>
</reference>
<name>W9GDZ2_9MICO</name>
<dbReference type="PATRIC" id="fig|584657.3.peg.3824"/>
<dbReference type="Proteomes" id="UP000019494">
    <property type="component" value="Unassembled WGS sequence"/>
</dbReference>
<dbReference type="OrthoDB" id="3541690at2"/>
<proteinExistence type="predicted"/>
<protein>
    <submittedName>
        <fullName evidence="2">Uncharacterized protein</fullName>
    </submittedName>
</protein>
<organism evidence="2 3">
    <name type="scientific">Intrasporangium chromatireducens Q5-1</name>
    <dbReference type="NCBI Taxonomy" id="584657"/>
    <lineage>
        <taxon>Bacteria</taxon>
        <taxon>Bacillati</taxon>
        <taxon>Actinomycetota</taxon>
        <taxon>Actinomycetes</taxon>
        <taxon>Micrococcales</taxon>
        <taxon>Intrasporangiaceae</taxon>
        <taxon>Intrasporangium</taxon>
    </lineage>
</organism>